<dbReference type="Pfam" id="PF04314">
    <property type="entry name" value="PCuAC"/>
    <property type="match status" value="1"/>
</dbReference>
<evidence type="ECO:0000256" key="2">
    <source>
        <dbReference type="SAM" id="SignalP"/>
    </source>
</evidence>
<keyword evidence="2" id="KW-0732">Signal</keyword>
<keyword evidence="4" id="KW-1185">Reference proteome</keyword>
<sequence>MQKMMRIFGGAMMVLAVGVVTPASARDVKAGDLTVVQPWARATPAGAKVGGAYLSITNNGKTADRLTGVSMSSADHVEIHEMKMDGGVMKMRPLPNGVEVKPGQTVKLNPEGNHLMLMGLKAPLKQGSIIEGTLHFEKAGAVDVGFTVESIGAKAPGAGDHGSGAIKGDSTHKGH</sequence>
<evidence type="ECO:0000256" key="1">
    <source>
        <dbReference type="SAM" id="MobiDB-lite"/>
    </source>
</evidence>
<dbReference type="EMBL" id="CP002826">
    <property type="protein sequence ID" value="AEI06783.1"/>
    <property type="molecule type" value="Genomic_DNA"/>
</dbReference>
<organism evidence="3 4">
    <name type="scientific">Afipia carboxidovorans (strain ATCC 49405 / DSM 1227 / KCTC 32145 / OM5)</name>
    <name type="common">Oligotropha carboxidovorans</name>
    <dbReference type="NCBI Taxonomy" id="504832"/>
    <lineage>
        <taxon>Bacteria</taxon>
        <taxon>Pseudomonadati</taxon>
        <taxon>Pseudomonadota</taxon>
        <taxon>Alphaproteobacteria</taxon>
        <taxon>Hyphomicrobiales</taxon>
        <taxon>Nitrobacteraceae</taxon>
        <taxon>Afipia</taxon>
    </lineage>
</organism>
<name>B6JH57_AFIC5</name>
<dbReference type="AlphaFoldDB" id="B6JH57"/>
<reference evidence="3 4" key="1">
    <citation type="journal article" date="2011" name="J. Bacteriol.">
        <title>Complete genome sequences of the chemolithoautotrophic Oligotropha carboxidovorans strains OM4 and OM5.</title>
        <authorList>
            <person name="Volland S."/>
            <person name="Rachinger M."/>
            <person name="Strittmatter A."/>
            <person name="Daniel R."/>
            <person name="Gottschalk G."/>
            <person name="Meyer O."/>
        </authorList>
    </citation>
    <scope>NUCLEOTIDE SEQUENCE [LARGE SCALE GENOMIC DNA]</scope>
    <source>
        <strain evidence="4">ATCC 49405 / DSM 1227 / KCTC 32145 / OM5</strain>
    </source>
</reference>
<evidence type="ECO:0000313" key="3">
    <source>
        <dbReference type="EMBL" id="AEI06783.1"/>
    </source>
</evidence>
<proteinExistence type="predicted"/>
<dbReference type="KEGG" id="oca:OCAR_5946"/>
<dbReference type="HOGENOM" id="CLU_100939_2_2_5"/>
<dbReference type="PANTHER" id="PTHR36302:SF1">
    <property type="entry name" value="COPPER CHAPERONE PCU(A)C"/>
    <property type="match status" value="1"/>
</dbReference>
<evidence type="ECO:0008006" key="5">
    <source>
        <dbReference type="Google" id="ProtNLM"/>
    </source>
</evidence>
<gene>
    <name evidence="3" type="ordered locus">OCA5_c20760</name>
</gene>
<dbReference type="InterPro" id="IPR036182">
    <property type="entry name" value="PCuAC_sf"/>
</dbReference>
<dbReference type="InterPro" id="IPR058248">
    <property type="entry name" value="Lxx211020-like"/>
</dbReference>
<dbReference type="RefSeq" id="WP_012563094.1">
    <property type="nucleotide sequence ID" value="NC_011386.1"/>
</dbReference>
<dbReference type="Proteomes" id="UP000007730">
    <property type="component" value="Chromosome"/>
</dbReference>
<dbReference type="STRING" id="504832.OCA5_c20760"/>
<dbReference type="eggNOG" id="COG2847">
    <property type="taxonomic scope" value="Bacteria"/>
</dbReference>
<dbReference type="PANTHER" id="PTHR36302">
    <property type="entry name" value="BLR7088 PROTEIN"/>
    <property type="match status" value="1"/>
</dbReference>
<dbReference type="KEGG" id="ocg:OCA5_c20760"/>
<dbReference type="SUPFAM" id="SSF110087">
    <property type="entry name" value="DR1885-like metal-binding protein"/>
    <property type="match status" value="1"/>
</dbReference>
<feature type="chain" id="PRO_5002846912" description="Copper chaperone PCu(A)C" evidence="2">
    <location>
        <begin position="26"/>
        <end position="175"/>
    </location>
</feature>
<dbReference type="Gene3D" id="2.60.40.1890">
    <property type="entry name" value="PCu(A)C copper chaperone"/>
    <property type="match status" value="1"/>
</dbReference>
<feature type="region of interest" description="Disordered" evidence="1">
    <location>
        <begin position="154"/>
        <end position="175"/>
    </location>
</feature>
<accession>B6JH57</accession>
<dbReference type="InterPro" id="IPR007410">
    <property type="entry name" value="LpqE-like"/>
</dbReference>
<dbReference type="PATRIC" id="fig|504832.7.peg.2198"/>
<feature type="signal peptide" evidence="2">
    <location>
        <begin position="1"/>
        <end position="25"/>
    </location>
</feature>
<evidence type="ECO:0000313" key="4">
    <source>
        <dbReference type="Proteomes" id="UP000007730"/>
    </source>
</evidence>
<protein>
    <recommendedName>
        <fullName evidence="5">Copper chaperone PCu(A)C</fullName>
    </recommendedName>
</protein>
<dbReference type="OrthoDB" id="9796962at2"/>